<proteinExistence type="predicted"/>
<feature type="non-terminal residue" evidence="2">
    <location>
        <position position="1"/>
    </location>
</feature>
<evidence type="ECO:0000313" key="2">
    <source>
        <dbReference type="EMBL" id="KAK6946940.1"/>
    </source>
</evidence>
<evidence type="ECO:0000259" key="1">
    <source>
        <dbReference type="SMART" id="SM00579"/>
    </source>
</evidence>
<dbReference type="InterPro" id="IPR050232">
    <property type="entry name" value="FBL13/AtMIF1-like"/>
</dbReference>
<protein>
    <submittedName>
        <fullName evidence="2">FBD domain</fullName>
    </submittedName>
</protein>
<dbReference type="Proteomes" id="UP001370490">
    <property type="component" value="Unassembled WGS sequence"/>
</dbReference>
<dbReference type="InterPro" id="IPR006566">
    <property type="entry name" value="FBD"/>
</dbReference>
<feature type="domain" description="FBD" evidence="1">
    <location>
        <begin position="66"/>
        <end position="137"/>
    </location>
</feature>
<sequence length="142" mass="16875">RLIIESFQLPTFYNLTRLELAFYRNYVYPSLGWLKCTPILRVLVLCRDGMQPFPSEWFNAAEPVPLCLREHLKVIQYKGFQGDWDEIGMLKYMLKNGEVLSEILVGFCRLTARNMKKIKKNFRRMHKASETCTIQFSRLKKF</sequence>
<dbReference type="PANTHER" id="PTHR31900">
    <property type="entry name" value="F-BOX/RNI SUPERFAMILY PROTEIN-RELATED"/>
    <property type="match status" value="1"/>
</dbReference>
<accession>A0AAN8W6M6</accession>
<reference evidence="2 3" key="1">
    <citation type="submission" date="2023-12" db="EMBL/GenBank/DDBJ databases">
        <title>A high-quality genome assembly for Dillenia turbinata (Dilleniales).</title>
        <authorList>
            <person name="Chanderbali A."/>
        </authorList>
    </citation>
    <scope>NUCLEOTIDE SEQUENCE [LARGE SCALE GENOMIC DNA]</scope>
    <source>
        <strain evidence="2">LSX21</strain>
        <tissue evidence="2">Leaf</tissue>
    </source>
</reference>
<dbReference type="PANTHER" id="PTHR31900:SF27">
    <property type="entry name" value="FBD DOMAIN-CONTAINING PROTEIN"/>
    <property type="match status" value="1"/>
</dbReference>
<comment type="caution">
    <text evidence="2">The sequence shown here is derived from an EMBL/GenBank/DDBJ whole genome shotgun (WGS) entry which is preliminary data.</text>
</comment>
<keyword evidence="3" id="KW-1185">Reference proteome</keyword>
<dbReference type="Pfam" id="PF08387">
    <property type="entry name" value="FBD"/>
    <property type="match status" value="1"/>
</dbReference>
<dbReference type="AlphaFoldDB" id="A0AAN8W6M6"/>
<dbReference type="EMBL" id="JBAMMX010000001">
    <property type="protein sequence ID" value="KAK6946940.1"/>
    <property type="molecule type" value="Genomic_DNA"/>
</dbReference>
<dbReference type="SMART" id="SM00579">
    <property type="entry name" value="FBD"/>
    <property type="match status" value="1"/>
</dbReference>
<gene>
    <name evidence="2" type="ORF">RJ641_000413</name>
</gene>
<name>A0AAN8W6M6_9MAGN</name>
<evidence type="ECO:0000313" key="3">
    <source>
        <dbReference type="Proteomes" id="UP001370490"/>
    </source>
</evidence>
<organism evidence="2 3">
    <name type="scientific">Dillenia turbinata</name>
    <dbReference type="NCBI Taxonomy" id="194707"/>
    <lineage>
        <taxon>Eukaryota</taxon>
        <taxon>Viridiplantae</taxon>
        <taxon>Streptophyta</taxon>
        <taxon>Embryophyta</taxon>
        <taxon>Tracheophyta</taxon>
        <taxon>Spermatophyta</taxon>
        <taxon>Magnoliopsida</taxon>
        <taxon>eudicotyledons</taxon>
        <taxon>Gunneridae</taxon>
        <taxon>Pentapetalae</taxon>
        <taxon>Dilleniales</taxon>
        <taxon>Dilleniaceae</taxon>
        <taxon>Dillenia</taxon>
    </lineage>
</organism>